<name>A0ABR3X857_9EURO</name>
<dbReference type="EMBL" id="JAVDPF010000026">
    <property type="protein sequence ID" value="KAL1871842.1"/>
    <property type="molecule type" value="Genomic_DNA"/>
</dbReference>
<evidence type="ECO:0000313" key="2">
    <source>
        <dbReference type="EMBL" id="KAL1871842.1"/>
    </source>
</evidence>
<sequence>MSKVVHPIQPPVGNMIPRAQQFLQRHRNIRNNLNAIPTDWRWGFVVYRTVYTPESDTIWPTAITKLEAYLFREIDRDLLWQPPSSWIWREPINPTANAAVKSHMQNLYLNDQKQYNGLNIDAVRERFIELTRSWAREDGSDVSNDGLKWEFCLIIDQDVLQSLVDAPEVVDMVAGHQVGSPGYIKVIDRSFSTTENPNFRDRNDYTGWMKASLNCLWMLYDLAEMKLECPYRIEETGEFAVWDGGLPRREPYPQLGNKDNDDANNGRSSFQGTQRGTASTMGGTQRGPPGGVQRPRPQLGPGDHPYNPNIRNQPLTPELIAAGQAAATKLRERQNENKWKMEEAEQRTQCSKSDNAAAST</sequence>
<comment type="caution">
    <text evidence="2">The sequence shown here is derived from an EMBL/GenBank/DDBJ whole genome shotgun (WGS) entry which is preliminary data.</text>
</comment>
<gene>
    <name evidence="2" type="ORF">Plec18167_006993</name>
</gene>
<keyword evidence="3" id="KW-1185">Reference proteome</keyword>
<dbReference type="Proteomes" id="UP001583193">
    <property type="component" value="Unassembled WGS sequence"/>
</dbReference>
<feature type="compositionally biased region" description="Polar residues" evidence="1">
    <location>
        <begin position="347"/>
        <end position="360"/>
    </location>
</feature>
<proteinExistence type="predicted"/>
<organism evidence="2 3">
    <name type="scientific">Paecilomyces lecythidis</name>
    <dbReference type="NCBI Taxonomy" id="3004212"/>
    <lineage>
        <taxon>Eukaryota</taxon>
        <taxon>Fungi</taxon>
        <taxon>Dikarya</taxon>
        <taxon>Ascomycota</taxon>
        <taxon>Pezizomycotina</taxon>
        <taxon>Eurotiomycetes</taxon>
        <taxon>Eurotiomycetidae</taxon>
        <taxon>Eurotiales</taxon>
        <taxon>Thermoascaceae</taxon>
        <taxon>Paecilomyces</taxon>
    </lineage>
</organism>
<evidence type="ECO:0000256" key="1">
    <source>
        <dbReference type="SAM" id="MobiDB-lite"/>
    </source>
</evidence>
<feature type="compositionally biased region" description="Basic and acidic residues" evidence="1">
    <location>
        <begin position="329"/>
        <end position="346"/>
    </location>
</feature>
<feature type="region of interest" description="Disordered" evidence="1">
    <location>
        <begin position="243"/>
        <end position="360"/>
    </location>
</feature>
<protein>
    <submittedName>
        <fullName evidence="2">Uncharacterized protein</fullName>
    </submittedName>
</protein>
<reference evidence="2 3" key="1">
    <citation type="journal article" date="2024" name="IMA Fungus">
        <title>IMA Genome - F19 : A genome assembly and annotation guide to empower mycologists, including annotated draft genome sequences of Ceratocystis pirilliformis, Diaporthe australafricana, Fusarium ophioides, Paecilomyces lecythidis, and Sporothrix stenoceras.</title>
        <authorList>
            <person name="Aylward J."/>
            <person name="Wilson A.M."/>
            <person name="Visagie C.M."/>
            <person name="Spraker J."/>
            <person name="Barnes I."/>
            <person name="Buitendag C."/>
            <person name="Ceriani C."/>
            <person name="Del Mar Angel L."/>
            <person name="du Plessis D."/>
            <person name="Fuchs T."/>
            <person name="Gasser K."/>
            <person name="Kramer D."/>
            <person name="Li W."/>
            <person name="Munsamy K."/>
            <person name="Piso A."/>
            <person name="Price J.L."/>
            <person name="Sonnekus B."/>
            <person name="Thomas C."/>
            <person name="van der Nest A."/>
            <person name="van Dijk A."/>
            <person name="van Heerden A."/>
            <person name="van Vuuren N."/>
            <person name="Yilmaz N."/>
            <person name="Duong T.A."/>
            <person name="van der Merwe N.A."/>
            <person name="Wingfield M.J."/>
            <person name="Wingfield B.D."/>
        </authorList>
    </citation>
    <scope>NUCLEOTIDE SEQUENCE [LARGE SCALE GENOMIC DNA]</scope>
    <source>
        <strain evidence="2 3">CMW 18167</strain>
    </source>
</reference>
<feature type="compositionally biased region" description="Low complexity" evidence="1">
    <location>
        <begin position="291"/>
        <end position="302"/>
    </location>
</feature>
<evidence type="ECO:0000313" key="3">
    <source>
        <dbReference type="Proteomes" id="UP001583193"/>
    </source>
</evidence>
<accession>A0ABR3X857</accession>
<feature type="compositionally biased region" description="Polar residues" evidence="1">
    <location>
        <begin position="263"/>
        <end position="281"/>
    </location>
</feature>